<dbReference type="Proteomes" id="UP000010473">
    <property type="component" value="Chromosome"/>
</dbReference>
<organism evidence="1 2">
    <name type="scientific">Stanieria cyanosphaera (strain ATCC 29371 / PCC 7437)</name>
    <dbReference type="NCBI Taxonomy" id="111780"/>
    <lineage>
        <taxon>Bacteria</taxon>
        <taxon>Bacillati</taxon>
        <taxon>Cyanobacteriota</taxon>
        <taxon>Cyanophyceae</taxon>
        <taxon>Pleurocapsales</taxon>
        <taxon>Dermocarpellaceae</taxon>
        <taxon>Stanieria</taxon>
    </lineage>
</organism>
<protein>
    <submittedName>
        <fullName evidence="1">Uncharacterized protein</fullName>
    </submittedName>
</protein>
<name>K9XUZ4_STAC7</name>
<evidence type="ECO:0000313" key="1">
    <source>
        <dbReference type="EMBL" id="AFZ36363.1"/>
    </source>
</evidence>
<keyword evidence="2" id="KW-1185">Reference proteome</keyword>
<sequence length="70" mass="8242">MITETEPNDELKEQVRQLAEEAFDQHLISGHGHGQYKNEYQIVIEGKPRHYKYQEAYSLLKNILENKGIK</sequence>
<dbReference type="HOGENOM" id="CLU_183741_0_0_3"/>
<dbReference type="eggNOG" id="ENOG50333HD">
    <property type="taxonomic scope" value="Bacteria"/>
</dbReference>
<dbReference type="RefSeq" id="WP_015194031.1">
    <property type="nucleotide sequence ID" value="NC_019748.1"/>
</dbReference>
<dbReference type="EMBL" id="CP003653">
    <property type="protein sequence ID" value="AFZ36363.1"/>
    <property type="molecule type" value="Genomic_DNA"/>
</dbReference>
<reference evidence="2" key="1">
    <citation type="journal article" date="2013" name="Proc. Natl. Acad. Sci. U.S.A.">
        <title>Improving the coverage of the cyanobacterial phylum using diversity-driven genome sequencing.</title>
        <authorList>
            <person name="Shih P.M."/>
            <person name="Wu D."/>
            <person name="Latifi A."/>
            <person name="Axen S.D."/>
            <person name="Fewer D.P."/>
            <person name="Talla E."/>
            <person name="Calteau A."/>
            <person name="Cai F."/>
            <person name="Tandeau de Marsac N."/>
            <person name="Rippka R."/>
            <person name="Herdman M."/>
            <person name="Sivonen K."/>
            <person name="Coursin T."/>
            <person name="Laurent T."/>
            <person name="Goodwin L."/>
            <person name="Nolan M."/>
            <person name="Davenport K.W."/>
            <person name="Han C.S."/>
            <person name="Rubin E.M."/>
            <person name="Eisen J.A."/>
            <person name="Woyke T."/>
            <person name="Gugger M."/>
            <person name="Kerfeld C.A."/>
        </authorList>
    </citation>
    <scope>NUCLEOTIDE SEQUENCE [LARGE SCALE GENOMIC DNA]</scope>
    <source>
        <strain evidence="2">ATCC 29371 / PCC 7437</strain>
    </source>
</reference>
<dbReference type="PATRIC" id="fig|111780.3.peg.2956"/>
<accession>K9XUZ4</accession>
<dbReference type="KEGG" id="scs:Sta7437_2842"/>
<dbReference type="AlphaFoldDB" id="K9XUZ4"/>
<proteinExistence type="predicted"/>
<evidence type="ECO:0000313" key="2">
    <source>
        <dbReference type="Proteomes" id="UP000010473"/>
    </source>
</evidence>
<gene>
    <name evidence="1" type="ordered locus">Sta7437_2842</name>
</gene>
<dbReference type="OrthoDB" id="426489at2"/>